<feature type="compositionally biased region" description="Pro residues" evidence="3">
    <location>
        <begin position="176"/>
        <end position="185"/>
    </location>
</feature>
<evidence type="ECO:0000256" key="1">
    <source>
        <dbReference type="ARBA" id="ARBA00022999"/>
    </source>
</evidence>
<evidence type="ECO:0000313" key="6">
    <source>
        <dbReference type="RefSeq" id="XP_020847735.1"/>
    </source>
</evidence>
<dbReference type="PROSITE" id="PS50001">
    <property type="entry name" value="SH2"/>
    <property type="match status" value="1"/>
</dbReference>
<dbReference type="GO" id="GO:0007169">
    <property type="term" value="P:cell surface receptor protein tyrosine kinase signaling pathway"/>
    <property type="evidence" value="ECO:0007669"/>
    <property type="project" value="TreeGrafter"/>
</dbReference>
<dbReference type="InterPro" id="IPR036860">
    <property type="entry name" value="SH2_dom_sf"/>
</dbReference>
<dbReference type="CTD" id="116449"/>
<evidence type="ECO:0000256" key="2">
    <source>
        <dbReference type="PROSITE-ProRule" id="PRU00191"/>
    </source>
</evidence>
<feature type="domain" description="SH2" evidence="4">
    <location>
        <begin position="339"/>
        <end position="449"/>
    </location>
</feature>
<dbReference type="Pfam" id="PF00017">
    <property type="entry name" value="SH2"/>
    <property type="match status" value="1"/>
</dbReference>
<name>A0A6P5KQ48_PHACI</name>
<dbReference type="InterPro" id="IPR051751">
    <property type="entry name" value="Immunoreceptor_sig_adapters"/>
</dbReference>
<dbReference type="FunCoup" id="A0A6P5KQ48">
    <property type="interactions" value="388"/>
</dbReference>
<dbReference type="RefSeq" id="XP_020847735.1">
    <property type="nucleotide sequence ID" value="XM_020992076.1"/>
</dbReference>
<dbReference type="Gene3D" id="3.30.505.10">
    <property type="entry name" value="SH2 domain"/>
    <property type="match status" value="1"/>
</dbReference>
<feature type="compositionally biased region" description="Basic and acidic residues" evidence="3">
    <location>
        <begin position="318"/>
        <end position="329"/>
    </location>
</feature>
<feature type="region of interest" description="Disordered" evidence="3">
    <location>
        <begin position="170"/>
        <end position="239"/>
    </location>
</feature>
<dbReference type="SMART" id="SM00252">
    <property type="entry name" value="SH2"/>
    <property type="match status" value="1"/>
</dbReference>
<dbReference type="GO" id="GO:0005737">
    <property type="term" value="C:cytoplasm"/>
    <property type="evidence" value="ECO:0007669"/>
    <property type="project" value="UniProtKB-ARBA"/>
</dbReference>
<organism evidence="5 6">
    <name type="scientific">Phascolarctos cinereus</name>
    <name type="common">Koala</name>
    <dbReference type="NCBI Taxonomy" id="38626"/>
    <lineage>
        <taxon>Eukaryota</taxon>
        <taxon>Metazoa</taxon>
        <taxon>Chordata</taxon>
        <taxon>Craniata</taxon>
        <taxon>Vertebrata</taxon>
        <taxon>Euteleostomi</taxon>
        <taxon>Mammalia</taxon>
        <taxon>Metatheria</taxon>
        <taxon>Diprotodontia</taxon>
        <taxon>Phascolarctidae</taxon>
        <taxon>Phascolarctos</taxon>
    </lineage>
</organism>
<accession>A0A6P5KQ48</accession>
<dbReference type="GeneID" id="110212182"/>
<keyword evidence="1 2" id="KW-0727">SH2 domain</keyword>
<dbReference type="PRINTS" id="PR00401">
    <property type="entry name" value="SH2DOMAIN"/>
</dbReference>
<dbReference type="Proteomes" id="UP000515140">
    <property type="component" value="Unplaced"/>
</dbReference>
<feature type="region of interest" description="Disordered" evidence="3">
    <location>
        <begin position="271"/>
        <end position="338"/>
    </location>
</feature>
<gene>
    <name evidence="6" type="primary">CLNK</name>
</gene>
<evidence type="ECO:0000259" key="4">
    <source>
        <dbReference type="PROSITE" id="PS50001"/>
    </source>
</evidence>
<dbReference type="PANTHER" id="PTHR14098">
    <property type="entry name" value="SH2 DOMAIN CONTAINING PROTEIN"/>
    <property type="match status" value="1"/>
</dbReference>
<dbReference type="AlphaFoldDB" id="A0A6P5KQ48"/>
<evidence type="ECO:0000313" key="5">
    <source>
        <dbReference type="Proteomes" id="UP000515140"/>
    </source>
</evidence>
<feature type="compositionally biased region" description="Basic residues" evidence="3">
    <location>
        <begin position="305"/>
        <end position="317"/>
    </location>
</feature>
<protein>
    <submittedName>
        <fullName evidence="6">Cytokine-dependent hematopoietic cell linker isoform X1</fullName>
    </submittedName>
</protein>
<dbReference type="GO" id="GO:0035556">
    <property type="term" value="P:intracellular signal transduction"/>
    <property type="evidence" value="ECO:0007669"/>
    <property type="project" value="TreeGrafter"/>
</dbReference>
<dbReference type="PANTHER" id="PTHR14098:SF2">
    <property type="entry name" value="CYTOKINE-DEPENDENT HEMATOPOIETIC CELL LINKER"/>
    <property type="match status" value="1"/>
</dbReference>
<dbReference type="InterPro" id="IPR000980">
    <property type="entry name" value="SH2"/>
</dbReference>
<keyword evidence="5" id="KW-1185">Reference proteome</keyword>
<dbReference type="InParanoid" id="A0A6P5KQ48"/>
<evidence type="ECO:0000256" key="3">
    <source>
        <dbReference type="SAM" id="MobiDB-lite"/>
    </source>
</evidence>
<dbReference type="SUPFAM" id="SSF55550">
    <property type="entry name" value="SH2 domain"/>
    <property type="match status" value="1"/>
</dbReference>
<feature type="compositionally biased region" description="Basic and acidic residues" evidence="3">
    <location>
        <begin position="196"/>
        <end position="217"/>
    </location>
</feature>
<reference evidence="6" key="1">
    <citation type="submission" date="2025-08" db="UniProtKB">
        <authorList>
            <consortium name="RefSeq"/>
        </authorList>
    </citation>
    <scope>IDENTIFICATION</scope>
    <source>
        <tissue evidence="6">Spleen</tissue>
    </source>
</reference>
<proteinExistence type="predicted"/>
<dbReference type="KEGG" id="pcw:110212182"/>
<dbReference type="FunFam" id="3.30.505.10:FF:000016">
    <property type="entry name" value="B-cell linker protein isoform 2"/>
    <property type="match status" value="1"/>
</dbReference>
<sequence length="457" mass="52170">MNAFNEFISAYCYFLTATHFFHPRGNRRTTKDGSTVLKSQNLGLSPNRSWPHVSAAAGQHRTVSENCSSYDMNIAKVADGAKGSGGKDYEDPETFPMRGFQSVKILPARPIEESQYADTRCFQEMVNSHISTDIKTSVSMQPWNFQMRSEEEMQILADIRDLNLKGESEAKRIKNPLPPPRPPNSLPKKYQPLPPEPEKSRLILNQRHDFPKVDRSTRQISLKDLSDVHQGNKVPDHLKRPVLPCQTQHHLKDHSVPVASSLFMMADPSFQGKGQKVSMHPPSLQRSPQPAHDSLLEDKPLHTSLHQKKSGHGKSNKKRESPDHRHNRDQQQASNQHEWYFGELSRQEGEEALMEENTEGTFLVRDGSKKSVAEPYVLVVFHREKVYNIKIRFLERSQQFALGTGVRGNNKFDSVEDIIEYHKFFPIVLIDGKDQTGTHRELCYLKEPLSPSRIYSS</sequence>